<dbReference type="InterPro" id="IPR023674">
    <property type="entry name" value="Ribosomal_uL1-like"/>
</dbReference>
<dbReference type="AlphaFoldDB" id="A0A5J4YSV5"/>
<comment type="similarity">
    <text evidence="1 4">Belongs to the universal ribosomal protein uL1 family.</text>
</comment>
<keyword evidence="3 4" id="KW-0687">Ribonucleoprotein</keyword>
<accession>A0A5J4YSV5</accession>
<dbReference type="PANTHER" id="PTHR23105">
    <property type="entry name" value="RIBOSOMAL PROTEIN L7AE FAMILY MEMBER"/>
    <property type="match status" value="1"/>
</dbReference>
<gene>
    <name evidence="5" type="ORF">FVE85_4951</name>
</gene>
<dbReference type="InterPro" id="IPR016095">
    <property type="entry name" value="Ribosomal_uL1_3-a/b-sand"/>
</dbReference>
<sequence>MSKLPPATVRTAVGEIIQEATDKKRNFTETIELQIGLKNYDTKKDKRFAGTVRLPYNPRPKMKVAILADAATKTQAEALNVPAFDVEALKKFNKQKKPIKKFAQQYAAFLASESLIKTIPRILGPGLNKAGKFPSLLPPGGEITGAVEEVQATIKFQLKKVLCMATAVGNVEMGQDEVTANVMLAVNFLVSLLKKHWQNVKSLHLKSTMGKAKRIY</sequence>
<evidence type="ECO:0000256" key="1">
    <source>
        <dbReference type="ARBA" id="ARBA00010531"/>
    </source>
</evidence>
<dbReference type="SUPFAM" id="SSF56808">
    <property type="entry name" value="Ribosomal protein L1"/>
    <property type="match status" value="1"/>
</dbReference>
<dbReference type="CDD" id="cd00403">
    <property type="entry name" value="Ribosomal_L1"/>
    <property type="match status" value="1"/>
</dbReference>
<dbReference type="InterPro" id="IPR050257">
    <property type="entry name" value="eL8/uL1-like"/>
</dbReference>
<organism evidence="5 6">
    <name type="scientific">Porphyridium purpureum</name>
    <name type="common">Red alga</name>
    <name type="synonym">Porphyridium cruentum</name>
    <dbReference type="NCBI Taxonomy" id="35688"/>
    <lineage>
        <taxon>Eukaryota</taxon>
        <taxon>Rhodophyta</taxon>
        <taxon>Bangiophyceae</taxon>
        <taxon>Porphyridiales</taxon>
        <taxon>Porphyridiaceae</taxon>
        <taxon>Porphyridium</taxon>
    </lineage>
</organism>
<dbReference type="Pfam" id="PF00687">
    <property type="entry name" value="Ribosomal_L1"/>
    <property type="match status" value="1"/>
</dbReference>
<dbReference type="FunFam" id="3.40.50.790:FF:000005">
    <property type="entry name" value="50S ribosomal protein L1"/>
    <property type="match status" value="1"/>
</dbReference>
<dbReference type="EMBL" id="VRMN01000006">
    <property type="protein sequence ID" value="KAA8493814.1"/>
    <property type="molecule type" value="Genomic_DNA"/>
</dbReference>
<dbReference type="PROSITE" id="PS01199">
    <property type="entry name" value="RIBOSOMAL_L1"/>
    <property type="match status" value="1"/>
</dbReference>
<dbReference type="Gene3D" id="3.40.50.790">
    <property type="match status" value="1"/>
</dbReference>
<evidence type="ECO:0000313" key="5">
    <source>
        <dbReference type="EMBL" id="KAA8493814.1"/>
    </source>
</evidence>
<comment type="caution">
    <text evidence="5">The sequence shown here is derived from an EMBL/GenBank/DDBJ whole genome shotgun (WGS) entry which is preliminary data.</text>
</comment>
<evidence type="ECO:0000313" key="6">
    <source>
        <dbReference type="Proteomes" id="UP000324585"/>
    </source>
</evidence>
<keyword evidence="2 4" id="KW-0689">Ribosomal protein</keyword>
<dbReference type="InterPro" id="IPR002143">
    <property type="entry name" value="Ribosomal_uL1"/>
</dbReference>
<keyword evidence="6" id="KW-1185">Reference proteome</keyword>
<dbReference type="Proteomes" id="UP000324585">
    <property type="component" value="Unassembled WGS sequence"/>
</dbReference>
<dbReference type="GO" id="GO:0015934">
    <property type="term" value="C:large ribosomal subunit"/>
    <property type="evidence" value="ECO:0007669"/>
    <property type="project" value="InterPro"/>
</dbReference>
<reference evidence="6" key="1">
    <citation type="journal article" date="2019" name="Nat. Commun.">
        <title>Expansion of phycobilisome linker gene families in mesophilic red algae.</title>
        <authorList>
            <person name="Lee J."/>
            <person name="Kim D."/>
            <person name="Bhattacharya D."/>
            <person name="Yoon H.S."/>
        </authorList>
    </citation>
    <scope>NUCLEOTIDE SEQUENCE [LARGE SCALE GENOMIC DNA]</scope>
    <source>
        <strain evidence="6">CCMP 1328</strain>
    </source>
</reference>
<dbReference type="InterPro" id="IPR023673">
    <property type="entry name" value="Ribosomal_uL1_CS"/>
</dbReference>
<dbReference type="OrthoDB" id="2449818at2759"/>
<protein>
    <recommendedName>
        <fullName evidence="4">Ribosomal protein</fullName>
    </recommendedName>
</protein>
<evidence type="ECO:0000256" key="3">
    <source>
        <dbReference type="ARBA" id="ARBA00023274"/>
    </source>
</evidence>
<dbReference type="InterPro" id="IPR028364">
    <property type="entry name" value="Ribosomal_uL1/biogenesis"/>
</dbReference>
<proteinExistence type="inferred from homology"/>
<dbReference type="GO" id="GO:0003723">
    <property type="term" value="F:RNA binding"/>
    <property type="evidence" value="ECO:0007669"/>
    <property type="project" value="InterPro"/>
</dbReference>
<dbReference type="PIRSF" id="PIRSF002155">
    <property type="entry name" value="Ribosomal_L1"/>
    <property type="match status" value="1"/>
</dbReference>
<dbReference type="GO" id="GO:0003735">
    <property type="term" value="F:structural constituent of ribosome"/>
    <property type="evidence" value="ECO:0007669"/>
    <property type="project" value="InterPro"/>
</dbReference>
<name>A0A5J4YSV5_PORPP</name>
<dbReference type="OMA" id="GPRNKMP"/>
<dbReference type="GO" id="GO:0006412">
    <property type="term" value="P:translation"/>
    <property type="evidence" value="ECO:0007669"/>
    <property type="project" value="InterPro"/>
</dbReference>
<evidence type="ECO:0000256" key="2">
    <source>
        <dbReference type="ARBA" id="ARBA00022980"/>
    </source>
</evidence>
<evidence type="ECO:0000256" key="4">
    <source>
        <dbReference type="RuleBase" id="RU000659"/>
    </source>
</evidence>
<dbReference type="Gene3D" id="3.30.190.20">
    <property type="match status" value="1"/>
</dbReference>